<dbReference type="Gene3D" id="2.40.50.120">
    <property type="match status" value="1"/>
</dbReference>
<gene>
    <name evidence="8" type="ORF">DNTS_018019</name>
</gene>
<dbReference type="PANTHER" id="PTHR13723">
    <property type="entry name" value="ADAMTS A DISINTEGRIN AND METALLOPROTEASE WITH THROMBOSPONDIN MOTIFS PROTEASE"/>
    <property type="match status" value="1"/>
</dbReference>
<dbReference type="Gene3D" id="2.60.120.830">
    <property type="match status" value="1"/>
</dbReference>
<reference evidence="8 9" key="1">
    <citation type="journal article" date="2019" name="Sci. Data">
        <title>Hybrid genome assembly and annotation of Danionella translucida.</title>
        <authorList>
            <person name="Kadobianskyi M."/>
            <person name="Schulze L."/>
            <person name="Schuelke M."/>
            <person name="Judkewitz B."/>
        </authorList>
    </citation>
    <scope>NUCLEOTIDE SEQUENCE [LARGE SCALE GENOMIC DNA]</scope>
    <source>
        <strain evidence="8 9">Bolton</strain>
    </source>
</reference>
<organism evidence="8 9">
    <name type="scientific">Danionella cerebrum</name>
    <dbReference type="NCBI Taxonomy" id="2873325"/>
    <lineage>
        <taxon>Eukaryota</taxon>
        <taxon>Metazoa</taxon>
        <taxon>Chordata</taxon>
        <taxon>Craniata</taxon>
        <taxon>Vertebrata</taxon>
        <taxon>Euteleostomi</taxon>
        <taxon>Actinopterygii</taxon>
        <taxon>Neopterygii</taxon>
        <taxon>Teleostei</taxon>
        <taxon>Ostariophysi</taxon>
        <taxon>Cypriniformes</taxon>
        <taxon>Danionidae</taxon>
        <taxon>Danioninae</taxon>
        <taxon>Danionella</taxon>
    </lineage>
</organism>
<evidence type="ECO:0000256" key="5">
    <source>
        <dbReference type="SAM" id="MobiDB-lite"/>
    </source>
</evidence>
<dbReference type="Proteomes" id="UP000316079">
    <property type="component" value="Unassembled WGS sequence"/>
</dbReference>
<feature type="disulfide bond" evidence="4">
    <location>
        <begin position="64"/>
        <end position="100"/>
    </location>
</feature>
<evidence type="ECO:0000256" key="2">
    <source>
        <dbReference type="ARBA" id="ARBA00022525"/>
    </source>
</evidence>
<dbReference type="InterPro" id="IPR008993">
    <property type="entry name" value="TIMP-like_OB-fold"/>
</dbReference>
<keyword evidence="6" id="KW-0732">Signal</keyword>
<dbReference type="GO" id="GO:0004222">
    <property type="term" value="F:metalloendopeptidase activity"/>
    <property type="evidence" value="ECO:0007669"/>
    <property type="project" value="TreeGrafter"/>
</dbReference>
<keyword evidence="2" id="KW-0964">Secreted</keyword>
<dbReference type="GO" id="GO:0005576">
    <property type="term" value="C:extracellular region"/>
    <property type="evidence" value="ECO:0007669"/>
    <property type="project" value="UniProtKB-SubCell"/>
</dbReference>
<proteinExistence type="predicted"/>
<dbReference type="PROSITE" id="PS50189">
    <property type="entry name" value="NTR"/>
    <property type="match status" value="1"/>
</dbReference>
<sequence>MQVSNCRKLSLCQVLSLVTLLLSPGCLSSLLSSRLVDLGADGLLMHLMNEWASWGGWSECSRSCGGGASVRTRTCITRNLVGGPCQGDTRQYKICNAKECPAGSTDFREMQCKAFNDRPLVAGSRFHWTTFQGGFDPCELSCLAIGHNFYYNFGRVLDGTACKSEQGTKPGCDLIFGSQQQEDVCMVCGGHNSTCLHYKSVYQSNSHSNGLFGYSEVTMIPAGATHIRVTDNSRNYLALQNGHSQFVINGDWKINVPGEYHVAGTKLLYRRSADTWESFELPGPTQEDLHIMVLSTDKNSGIEFEYWLPPERYALYHGRSQHQQLHQAANHVPFQPPVPRTPIPTTTTTTTQPTTTAYNFWGPGVGWPHQSPYKQQAAPRLERDENRRNRLPEIHRRGHCGKCRRVRGKVERQRQYCEKDFVFRAKLLEKVYLGQETRYDVQIIHTYRNRYRLEHREFLWAPNKCDCPFLEEGRQYVLMLRRHINYERTLNRILLEADSYVQPYRAREDSILRPLEELCGNTGTRMRG</sequence>
<feature type="disulfide bond" evidence="4">
    <location>
        <begin position="75"/>
        <end position="85"/>
    </location>
</feature>
<dbReference type="AlphaFoldDB" id="A0A553NKE0"/>
<evidence type="ECO:0000259" key="7">
    <source>
        <dbReference type="PROSITE" id="PS50189"/>
    </source>
</evidence>
<dbReference type="InterPro" id="IPR001134">
    <property type="entry name" value="Netrin_domain"/>
</dbReference>
<keyword evidence="3 4" id="KW-1015">Disulfide bond</keyword>
<evidence type="ECO:0000256" key="4">
    <source>
        <dbReference type="PIRSR" id="PIRSR613273-3"/>
    </source>
</evidence>
<feature type="signal peptide" evidence="6">
    <location>
        <begin position="1"/>
        <end position="28"/>
    </location>
</feature>
<feature type="compositionally biased region" description="Low complexity" evidence="5">
    <location>
        <begin position="343"/>
        <end position="354"/>
    </location>
</feature>
<evidence type="ECO:0000256" key="1">
    <source>
        <dbReference type="ARBA" id="ARBA00004613"/>
    </source>
</evidence>
<name>A0A553NKE0_9TELE</name>
<dbReference type="SUPFAM" id="SSF50242">
    <property type="entry name" value="TIMP-like"/>
    <property type="match status" value="1"/>
</dbReference>
<dbReference type="InterPro" id="IPR013273">
    <property type="entry name" value="ADAMTS/ADAMTS-like"/>
</dbReference>
<dbReference type="InterPro" id="IPR010294">
    <property type="entry name" value="ADAMTS_spacer1"/>
</dbReference>
<dbReference type="GO" id="GO:0006508">
    <property type="term" value="P:proteolysis"/>
    <property type="evidence" value="ECO:0007669"/>
    <property type="project" value="TreeGrafter"/>
</dbReference>
<dbReference type="Pfam" id="PF00090">
    <property type="entry name" value="TSP_1"/>
    <property type="match status" value="1"/>
</dbReference>
<evidence type="ECO:0000256" key="3">
    <source>
        <dbReference type="ARBA" id="ARBA00023157"/>
    </source>
</evidence>
<dbReference type="Pfam" id="PF01759">
    <property type="entry name" value="NTR"/>
    <property type="match status" value="1"/>
</dbReference>
<evidence type="ECO:0000256" key="6">
    <source>
        <dbReference type="SAM" id="SignalP"/>
    </source>
</evidence>
<dbReference type="FunFam" id="2.60.120.830:FF:000001">
    <property type="entry name" value="A disintegrin and metalloproteinase with thrombospondin motifs 1"/>
    <property type="match status" value="1"/>
</dbReference>
<protein>
    <recommendedName>
        <fullName evidence="7">NTR domain-containing protein</fullName>
    </recommendedName>
</protein>
<accession>A0A553NKE0</accession>
<dbReference type="GO" id="GO:0030198">
    <property type="term" value="P:extracellular matrix organization"/>
    <property type="evidence" value="ECO:0007669"/>
    <property type="project" value="InterPro"/>
</dbReference>
<dbReference type="OrthoDB" id="5984913at2759"/>
<dbReference type="SUPFAM" id="SSF82895">
    <property type="entry name" value="TSP-1 type 1 repeat"/>
    <property type="match status" value="1"/>
</dbReference>
<dbReference type="InterPro" id="IPR000884">
    <property type="entry name" value="TSP1_rpt"/>
</dbReference>
<dbReference type="PRINTS" id="PR01857">
    <property type="entry name" value="ADAMTSFAMILY"/>
</dbReference>
<dbReference type="SMART" id="SM00209">
    <property type="entry name" value="TSP1"/>
    <property type="match status" value="1"/>
</dbReference>
<dbReference type="InterPro" id="IPR018933">
    <property type="entry name" value="Netrin_module_non-TIMP"/>
</dbReference>
<dbReference type="FunFam" id="2.20.100.10:FF:000001">
    <property type="entry name" value="semaphorin-5A isoform X1"/>
    <property type="match status" value="1"/>
</dbReference>
<evidence type="ECO:0000313" key="8">
    <source>
        <dbReference type="EMBL" id="TRY65857.1"/>
    </source>
</evidence>
<dbReference type="InterPro" id="IPR036383">
    <property type="entry name" value="TSP1_rpt_sf"/>
</dbReference>
<feature type="domain" description="NTR" evidence="7">
    <location>
        <begin position="400"/>
        <end position="528"/>
    </location>
</feature>
<dbReference type="InterPro" id="IPR050439">
    <property type="entry name" value="ADAMTS_ADAMTS-like"/>
</dbReference>
<dbReference type="PROSITE" id="PS50092">
    <property type="entry name" value="TSP1"/>
    <property type="match status" value="1"/>
</dbReference>
<dbReference type="GO" id="GO:0031012">
    <property type="term" value="C:extracellular matrix"/>
    <property type="evidence" value="ECO:0007669"/>
    <property type="project" value="TreeGrafter"/>
</dbReference>
<feature type="region of interest" description="Disordered" evidence="5">
    <location>
        <begin position="333"/>
        <end position="354"/>
    </location>
</feature>
<feature type="chain" id="PRO_5022241262" description="NTR domain-containing protein" evidence="6">
    <location>
        <begin position="29"/>
        <end position="528"/>
    </location>
</feature>
<keyword evidence="9" id="KW-1185">Reference proteome</keyword>
<dbReference type="STRING" id="623744.A0A553NKE0"/>
<dbReference type="EMBL" id="SRMA01026893">
    <property type="protein sequence ID" value="TRY65857.1"/>
    <property type="molecule type" value="Genomic_DNA"/>
</dbReference>
<feature type="disulfide bond" evidence="4">
    <location>
        <begin position="60"/>
        <end position="95"/>
    </location>
</feature>
<comment type="caution">
    <text evidence="8">The sequence shown here is derived from an EMBL/GenBank/DDBJ whole genome shotgun (WGS) entry which is preliminary data.</text>
</comment>
<comment type="subcellular location">
    <subcellularLocation>
        <location evidence="1">Secreted</location>
    </subcellularLocation>
</comment>
<dbReference type="PANTHER" id="PTHR13723:SF310">
    <property type="entry name" value="ADAMTS-LIKE 5"/>
    <property type="match status" value="1"/>
</dbReference>
<dbReference type="Pfam" id="PF05986">
    <property type="entry name" value="ADAMTS_spacer1"/>
    <property type="match status" value="1"/>
</dbReference>
<evidence type="ECO:0000313" key="9">
    <source>
        <dbReference type="Proteomes" id="UP000316079"/>
    </source>
</evidence>
<dbReference type="Gene3D" id="2.20.100.10">
    <property type="entry name" value="Thrombospondin type-1 (TSP1) repeat"/>
    <property type="match status" value="1"/>
</dbReference>